<keyword evidence="4" id="KW-1185">Reference proteome</keyword>
<name>A0A9D4TSH1_CHLVU</name>
<dbReference type="AlphaFoldDB" id="A0A9D4TSH1"/>
<gene>
    <name evidence="3" type="ORF">D9Q98_003384</name>
</gene>
<dbReference type="Proteomes" id="UP001055712">
    <property type="component" value="Unassembled WGS sequence"/>
</dbReference>
<dbReference type="EMBL" id="SIDB01000004">
    <property type="protein sequence ID" value="KAI3433573.1"/>
    <property type="molecule type" value="Genomic_DNA"/>
</dbReference>
<evidence type="ECO:0000256" key="1">
    <source>
        <dbReference type="SAM" id="Coils"/>
    </source>
</evidence>
<evidence type="ECO:0000313" key="3">
    <source>
        <dbReference type="EMBL" id="KAI3433573.1"/>
    </source>
</evidence>
<keyword evidence="1" id="KW-0175">Coiled coil</keyword>
<evidence type="ECO:0000256" key="2">
    <source>
        <dbReference type="SAM" id="MobiDB-lite"/>
    </source>
</evidence>
<accession>A0A9D4TSH1</accession>
<feature type="compositionally biased region" description="Low complexity" evidence="2">
    <location>
        <begin position="228"/>
        <end position="252"/>
    </location>
</feature>
<proteinExistence type="predicted"/>
<organism evidence="3 4">
    <name type="scientific">Chlorella vulgaris</name>
    <name type="common">Green alga</name>
    <dbReference type="NCBI Taxonomy" id="3077"/>
    <lineage>
        <taxon>Eukaryota</taxon>
        <taxon>Viridiplantae</taxon>
        <taxon>Chlorophyta</taxon>
        <taxon>core chlorophytes</taxon>
        <taxon>Trebouxiophyceae</taxon>
        <taxon>Chlorellales</taxon>
        <taxon>Chlorellaceae</taxon>
        <taxon>Chlorella clade</taxon>
        <taxon>Chlorella</taxon>
    </lineage>
</organism>
<feature type="coiled-coil region" evidence="1">
    <location>
        <begin position="131"/>
        <end position="182"/>
    </location>
</feature>
<reference evidence="3" key="1">
    <citation type="journal article" date="2019" name="Plant J.">
        <title>Chlorella vulgaris genome assembly and annotation reveals the molecular basis for metabolic acclimation to high light conditions.</title>
        <authorList>
            <person name="Cecchin M."/>
            <person name="Marcolungo L."/>
            <person name="Rossato M."/>
            <person name="Girolomoni L."/>
            <person name="Cosentino E."/>
            <person name="Cuine S."/>
            <person name="Li-Beisson Y."/>
            <person name="Delledonne M."/>
            <person name="Ballottari M."/>
        </authorList>
    </citation>
    <scope>NUCLEOTIDE SEQUENCE</scope>
    <source>
        <strain evidence="3">211/11P</strain>
    </source>
</reference>
<comment type="caution">
    <text evidence="3">The sequence shown here is derived from an EMBL/GenBank/DDBJ whole genome shotgun (WGS) entry which is preliminary data.</text>
</comment>
<protein>
    <submittedName>
        <fullName evidence="3">Uncharacterized protein</fullName>
    </submittedName>
</protein>
<sequence length="402" mass="43380">MSAIVTDFEQVEHCLQVTACRPQSAMAGGLHVEVEEDVQLVENAAAASLFSPGMWVQRPQRTPRAARPGSTRDAELADQRGTCAAGGDGTQRRCVLGSPNTMADPDLAYLNITDERDSAEKEYHRQDSNHMQALEEAHVQLREQNASVEQQLNGVVAAVNDVEEENRTIKQLLAMLQVQREDFVFNPQETIAAQQEAIGLRLLRNLEGSPPGSQQELQERGDGGMRGQQQATRQQEQQQQAEQEQEQQQQQQHNDAFGSQQQQQASQSVAALTLLDMSPGGLLPLGTPTASFLRTVSPRIGAFRLSSGAAACDPATAVRVQAPPSAIPASPYDFPAESQIAAAALTAKQGDTAAALLTMLDKAIEGRMERQSAAAQVLAQAASDAQQQVYRLGPDPVQPPHL</sequence>
<dbReference type="OrthoDB" id="513467at2759"/>
<reference evidence="3" key="2">
    <citation type="submission" date="2020-11" db="EMBL/GenBank/DDBJ databases">
        <authorList>
            <person name="Cecchin M."/>
            <person name="Marcolungo L."/>
            <person name="Rossato M."/>
            <person name="Girolomoni L."/>
            <person name="Cosentino E."/>
            <person name="Cuine S."/>
            <person name="Li-Beisson Y."/>
            <person name="Delledonne M."/>
            <person name="Ballottari M."/>
        </authorList>
    </citation>
    <scope>NUCLEOTIDE SEQUENCE</scope>
    <source>
        <strain evidence="3">211/11P</strain>
        <tissue evidence="3">Whole cell</tissue>
    </source>
</reference>
<evidence type="ECO:0000313" key="4">
    <source>
        <dbReference type="Proteomes" id="UP001055712"/>
    </source>
</evidence>
<feature type="region of interest" description="Disordered" evidence="2">
    <location>
        <begin position="205"/>
        <end position="263"/>
    </location>
</feature>